<evidence type="ECO:0000313" key="2">
    <source>
        <dbReference type="RefSeq" id="XP_075086417.1"/>
    </source>
</evidence>
<proteinExistence type="predicted"/>
<reference evidence="2" key="2">
    <citation type="submission" date="2025-08" db="UniProtKB">
        <authorList>
            <consortium name="RefSeq"/>
        </authorList>
    </citation>
    <scope>IDENTIFICATION</scope>
    <source>
        <tissue evidence="2">Leaf</tissue>
    </source>
</reference>
<sequence length="352" mass="39374">MCNAIVLSWLMNTVSTELLSGIVYASNTHLVWEDLRERFDKVNCMRIFQIHRAIATLSQGTNFVSTYFTKLKGLWKEYDDIVPASNSREYAEHLQQQRLLQFLSGLNDSYDQVRRQFLLQSNEPSLNQAYAMVIEDESQHSSSGLNEKIDPMAMQVGRGQGYRGKKPFIQCEHCGLRGHTKKNYYKIIGYPEDFKGKKKFNNSNFGGQPRRGNGNFRGQFGNQQSINAVNNVCGNAASAEVQSQSSSTSDDLHTTLAGKGPNFTEDQYKRILGMLSKDSVDAQANIAGATHHITATENLLKDEAHTRKASKDSVHRPTEDKDLSSGRVKGIVKGNAGLYILREAIGKNKVEN</sequence>
<keyword evidence="1" id="KW-1185">Reference proteome</keyword>
<gene>
    <name evidence="2" type="primary">LOC142169105</name>
</gene>
<reference evidence="1" key="1">
    <citation type="journal article" date="2014" name="Nat. Commun.">
        <title>The tobacco genome sequence and its comparison with those of tomato and potato.</title>
        <authorList>
            <person name="Sierro N."/>
            <person name="Battey J.N."/>
            <person name="Ouadi S."/>
            <person name="Bakaher N."/>
            <person name="Bovet L."/>
            <person name="Willig A."/>
            <person name="Goepfert S."/>
            <person name="Peitsch M.C."/>
            <person name="Ivanov N.V."/>
        </authorList>
    </citation>
    <scope>NUCLEOTIDE SEQUENCE [LARGE SCALE GENOMIC DNA]</scope>
</reference>
<dbReference type="Proteomes" id="UP000790787">
    <property type="component" value="Chromosome 14"/>
</dbReference>
<accession>A0AC58SN85</accession>
<name>A0AC58SN85_TOBAC</name>
<organism evidence="1 2">
    <name type="scientific">Nicotiana tabacum</name>
    <name type="common">Common tobacco</name>
    <dbReference type="NCBI Taxonomy" id="4097"/>
    <lineage>
        <taxon>Eukaryota</taxon>
        <taxon>Viridiplantae</taxon>
        <taxon>Streptophyta</taxon>
        <taxon>Embryophyta</taxon>
        <taxon>Tracheophyta</taxon>
        <taxon>Spermatophyta</taxon>
        <taxon>Magnoliopsida</taxon>
        <taxon>eudicotyledons</taxon>
        <taxon>Gunneridae</taxon>
        <taxon>Pentapetalae</taxon>
        <taxon>asterids</taxon>
        <taxon>lamiids</taxon>
        <taxon>Solanales</taxon>
        <taxon>Solanaceae</taxon>
        <taxon>Nicotianoideae</taxon>
        <taxon>Nicotianeae</taxon>
        <taxon>Nicotiana</taxon>
    </lineage>
</organism>
<evidence type="ECO:0000313" key="1">
    <source>
        <dbReference type="Proteomes" id="UP000790787"/>
    </source>
</evidence>
<protein>
    <submittedName>
        <fullName evidence="2">Uncharacterized protein LOC142169105</fullName>
    </submittedName>
</protein>
<dbReference type="RefSeq" id="XP_075086417.1">
    <property type="nucleotide sequence ID" value="XM_075230316.1"/>
</dbReference>